<dbReference type="Gene3D" id="3.90.1340.10">
    <property type="entry name" value="Phage tail collar domain"/>
    <property type="match status" value="1"/>
</dbReference>
<feature type="domain" description="Phage tail collar" evidence="1">
    <location>
        <begin position="6"/>
        <end position="62"/>
    </location>
</feature>
<accession>A0A2T3JES9</accession>
<dbReference type="OrthoDB" id="9810174at2"/>
<sequence length="215" mass="22209">MEEMMGSIKFFGGNFAPKDFGFCGGQLIAISQNQALYAILGTTWGGDGRTNFALPDMRGRVPIGVGRGVGLTEVFQGQQRGSELMELGIQHLPSHSHDATFTPTTVGASSSPTATASVNAFSGQGNQDSPAGNYWALGNVVDGRSNLPVKNGYSSTADTTMADDAVNVAISGVGGITGGDVAVGATGGGQHFPIMQPNLGMQYIIALQGYFPSRN</sequence>
<evidence type="ECO:0000313" key="3">
    <source>
        <dbReference type="Proteomes" id="UP000240987"/>
    </source>
</evidence>
<evidence type="ECO:0000259" key="1">
    <source>
        <dbReference type="Pfam" id="PF07484"/>
    </source>
</evidence>
<keyword evidence="3" id="KW-1185">Reference proteome</keyword>
<name>A0A2T3JES9_9GAMM</name>
<dbReference type="SUPFAM" id="SSF88874">
    <property type="entry name" value="Receptor-binding domain of short tail fibre protein gp12"/>
    <property type="match status" value="1"/>
</dbReference>
<dbReference type="InterPro" id="IPR037053">
    <property type="entry name" value="Phage_tail_collar_dom_sf"/>
</dbReference>
<protein>
    <recommendedName>
        <fullName evidence="1">Phage tail collar domain-containing protein</fullName>
    </recommendedName>
</protein>
<dbReference type="Pfam" id="PF07484">
    <property type="entry name" value="Collar"/>
    <property type="match status" value="1"/>
</dbReference>
<dbReference type="InterPro" id="IPR011083">
    <property type="entry name" value="Phage_tail_collar_dom"/>
</dbReference>
<organism evidence="2 3">
    <name type="scientific">Photobacterium frigidiphilum</name>
    <dbReference type="NCBI Taxonomy" id="264736"/>
    <lineage>
        <taxon>Bacteria</taxon>
        <taxon>Pseudomonadati</taxon>
        <taxon>Pseudomonadota</taxon>
        <taxon>Gammaproteobacteria</taxon>
        <taxon>Vibrionales</taxon>
        <taxon>Vibrionaceae</taxon>
        <taxon>Photobacterium</taxon>
    </lineage>
</organism>
<evidence type="ECO:0000313" key="2">
    <source>
        <dbReference type="EMBL" id="PSU47396.1"/>
    </source>
</evidence>
<dbReference type="EMBL" id="PYMJ01000015">
    <property type="protein sequence ID" value="PSU47396.1"/>
    <property type="molecule type" value="Genomic_DNA"/>
</dbReference>
<dbReference type="Proteomes" id="UP000240987">
    <property type="component" value="Unassembled WGS sequence"/>
</dbReference>
<reference evidence="2 3" key="1">
    <citation type="submission" date="2018-01" db="EMBL/GenBank/DDBJ databases">
        <title>Whole genome sequencing of Histamine producing bacteria.</title>
        <authorList>
            <person name="Butler K."/>
        </authorList>
    </citation>
    <scope>NUCLEOTIDE SEQUENCE [LARGE SCALE GENOMIC DNA]</scope>
    <source>
        <strain evidence="2 3">JCM 12947</strain>
    </source>
</reference>
<comment type="caution">
    <text evidence="2">The sequence shown here is derived from an EMBL/GenBank/DDBJ whole genome shotgun (WGS) entry which is preliminary data.</text>
</comment>
<dbReference type="AlphaFoldDB" id="A0A2T3JES9"/>
<gene>
    <name evidence="2" type="ORF">C9J12_15475</name>
</gene>
<proteinExistence type="predicted"/>